<organism evidence="15 16">
    <name type="scientific">Novilysobacter selenitireducens</name>
    <dbReference type="NCBI Taxonomy" id="2872639"/>
    <lineage>
        <taxon>Bacteria</taxon>
        <taxon>Pseudomonadati</taxon>
        <taxon>Pseudomonadota</taxon>
        <taxon>Gammaproteobacteria</taxon>
        <taxon>Lysobacterales</taxon>
        <taxon>Lysobacteraceae</taxon>
        <taxon>Novilysobacter</taxon>
    </lineage>
</organism>
<dbReference type="InterPro" id="IPR052168">
    <property type="entry name" value="Cytochrome_b561_oxidase"/>
</dbReference>
<name>A0ABS7T4Q8_9GAMM</name>
<reference evidence="15 16" key="1">
    <citation type="submission" date="2021-09" db="EMBL/GenBank/DDBJ databases">
        <title>Lysobacter sp. 13A isolated from the river sediment.</title>
        <authorList>
            <person name="Liu H."/>
            <person name="Li S."/>
            <person name="Mao S."/>
        </authorList>
    </citation>
    <scope>NUCLEOTIDE SEQUENCE [LARGE SCALE GENOMIC DNA]</scope>
    <source>
        <strain evidence="15 16">13A</strain>
    </source>
</reference>
<evidence type="ECO:0000256" key="8">
    <source>
        <dbReference type="ARBA" id="ARBA00022982"/>
    </source>
</evidence>
<accession>A0ABS7T4Q8</accession>
<comment type="subcellular location">
    <subcellularLocation>
        <location evidence="2">Cell membrane</location>
        <topology evidence="2">Multi-pass membrane protein</topology>
    </subcellularLocation>
</comment>
<evidence type="ECO:0000256" key="1">
    <source>
        <dbReference type="ARBA" id="ARBA00001970"/>
    </source>
</evidence>
<comment type="similarity">
    <text evidence="12">Belongs to the cytochrome b561 family.</text>
</comment>
<dbReference type="InterPro" id="IPR016174">
    <property type="entry name" value="Di-haem_cyt_TM"/>
</dbReference>
<evidence type="ECO:0000256" key="10">
    <source>
        <dbReference type="ARBA" id="ARBA00023004"/>
    </source>
</evidence>
<evidence type="ECO:0000256" key="7">
    <source>
        <dbReference type="ARBA" id="ARBA00022723"/>
    </source>
</evidence>
<evidence type="ECO:0000256" key="5">
    <source>
        <dbReference type="ARBA" id="ARBA00022617"/>
    </source>
</evidence>
<sequence length="172" mass="19022">MDASTPFRYPRRVRWVHWLSVALVALAYLTAESAESLDGGGAGAWHVLAGLALLLLFVPRLLVRIGAGHAPSTRSAFEAWSARLVHLALLLFVVVQPLLGILSVWAEGQALPVPFTGWEVGPWLMPSEAWGDVLEDLHEDVGNAFYAVIALHALASLWHQFIRRDGVLRRMW</sequence>
<feature type="transmembrane region" description="Helical" evidence="13">
    <location>
        <begin position="43"/>
        <end position="63"/>
    </location>
</feature>
<dbReference type="EMBL" id="JAINZW010000002">
    <property type="protein sequence ID" value="MBZ4038870.1"/>
    <property type="molecule type" value="Genomic_DNA"/>
</dbReference>
<keyword evidence="7" id="KW-0479">Metal-binding</keyword>
<dbReference type="Proteomes" id="UP001430954">
    <property type="component" value="Unassembled WGS sequence"/>
</dbReference>
<keyword evidence="10" id="KW-0408">Iron</keyword>
<dbReference type="Pfam" id="PF01292">
    <property type="entry name" value="Ni_hydr_CYTB"/>
    <property type="match status" value="1"/>
</dbReference>
<dbReference type="PANTHER" id="PTHR30529">
    <property type="entry name" value="CYTOCHROME B561"/>
    <property type="match status" value="1"/>
</dbReference>
<evidence type="ECO:0000256" key="4">
    <source>
        <dbReference type="ARBA" id="ARBA00022475"/>
    </source>
</evidence>
<evidence type="ECO:0000313" key="16">
    <source>
        <dbReference type="Proteomes" id="UP001430954"/>
    </source>
</evidence>
<keyword evidence="11 13" id="KW-0472">Membrane</keyword>
<feature type="transmembrane region" description="Helical" evidence="13">
    <location>
        <begin position="144"/>
        <end position="162"/>
    </location>
</feature>
<evidence type="ECO:0000259" key="14">
    <source>
        <dbReference type="Pfam" id="PF01292"/>
    </source>
</evidence>
<evidence type="ECO:0000256" key="6">
    <source>
        <dbReference type="ARBA" id="ARBA00022692"/>
    </source>
</evidence>
<feature type="domain" description="Cytochrome b561 bacterial/Ni-hydrogenase" evidence="14">
    <location>
        <begin position="8"/>
        <end position="172"/>
    </location>
</feature>
<evidence type="ECO:0000256" key="9">
    <source>
        <dbReference type="ARBA" id="ARBA00022989"/>
    </source>
</evidence>
<dbReference type="PANTHER" id="PTHR30529:SF1">
    <property type="entry name" value="CYTOCHROME B561 HOMOLOG 2"/>
    <property type="match status" value="1"/>
</dbReference>
<dbReference type="Gene3D" id="1.20.950.20">
    <property type="entry name" value="Transmembrane di-heme cytochromes, Chain C"/>
    <property type="match status" value="1"/>
</dbReference>
<dbReference type="InterPro" id="IPR011577">
    <property type="entry name" value="Cyt_b561_bac/Ni-Hgenase"/>
</dbReference>
<keyword evidence="16" id="KW-1185">Reference proteome</keyword>
<comment type="caution">
    <text evidence="15">The sequence shown here is derived from an EMBL/GenBank/DDBJ whole genome shotgun (WGS) entry which is preliminary data.</text>
</comment>
<evidence type="ECO:0000256" key="11">
    <source>
        <dbReference type="ARBA" id="ARBA00023136"/>
    </source>
</evidence>
<dbReference type="SUPFAM" id="SSF81342">
    <property type="entry name" value="Transmembrane di-heme cytochromes"/>
    <property type="match status" value="1"/>
</dbReference>
<gene>
    <name evidence="15" type="ORF">K6753_04935</name>
</gene>
<evidence type="ECO:0000256" key="3">
    <source>
        <dbReference type="ARBA" id="ARBA00022448"/>
    </source>
</evidence>
<evidence type="ECO:0000256" key="2">
    <source>
        <dbReference type="ARBA" id="ARBA00004651"/>
    </source>
</evidence>
<evidence type="ECO:0000256" key="12">
    <source>
        <dbReference type="ARBA" id="ARBA00037975"/>
    </source>
</evidence>
<comment type="cofactor">
    <cofactor evidence="1">
        <name>heme b</name>
        <dbReference type="ChEBI" id="CHEBI:60344"/>
    </cofactor>
</comment>
<dbReference type="RefSeq" id="WP_223675071.1">
    <property type="nucleotide sequence ID" value="NZ_JAINZW010000002.1"/>
</dbReference>
<keyword evidence="8" id="KW-0249">Electron transport</keyword>
<evidence type="ECO:0000313" key="15">
    <source>
        <dbReference type="EMBL" id="MBZ4038870.1"/>
    </source>
</evidence>
<keyword evidence="3" id="KW-0813">Transport</keyword>
<proteinExistence type="inferred from homology"/>
<keyword evidence="5" id="KW-0349">Heme</keyword>
<keyword evidence="9 13" id="KW-1133">Transmembrane helix</keyword>
<keyword evidence="4" id="KW-1003">Cell membrane</keyword>
<feature type="transmembrane region" description="Helical" evidence="13">
    <location>
        <begin position="84"/>
        <end position="106"/>
    </location>
</feature>
<evidence type="ECO:0000256" key="13">
    <source>
        <dbReference type="SAM" id="Phobius"/>
    </source>
</evidence>
<keyword evidence="6 13" id="KW-0812">Transmembrane</keyword>
<protein>
    <submittedName>
        <fullName evidence="15">Cytochrome b/b6 domain-containing protein</fullName>
    </submittedName>
</protein>